<gene>
    <name evidence="2" type="ORF">GSMUA_00410.1</name>
</gene>
<reference evidence="2" key="1">
    <citation type="submission" date="2021-03" db="EMBL/GenBank/DDBJ databases">
        <authorList>
            <consortium name="Genoscope - CEA"/>
            <person name="William W."/>
        </authorList>
    </citation>
    <scope>NUCLEOTIDE SEQUENCE</scope>
    <source>
        <strain evidence="2">Doubled-haploid Pahang</strain>
    </source>
</reference>
<name>A0A8D7FTU1_MUSAM</name>
<dbReference type="EMBL" id="HG996475">
    <property type="protein sequence ID" value="CAG1865587.1"/>
    <property type="molecule type" value="Genomic_DNA"/>
</dbReference>
<accession>A0A8D7FTU1</accession>
<organism evidence="2">
    <name type="scientific">Musa acuminata subsp. malaccensis</name>
    <name type="common">Wild banana</name>
    <name type="synonym">Musa malaccensis</name>
    <dbReference type="NCBI Taxonomy" id="214687"/>
    <lineage>
        <taxon>Eukaryota</taxon>
        <taxon>Viridiplantae</taxon>
        <taxon>Streptophyta</taxon>
        <taxon>Embryophyta</taxon>
        <taxon>Tracheophyta</taxon>
        <taxon>Spermatophyta</taxon>
        <taxon>Magnoliopsida</taxon>
        <taxon>Liliopsida</taxon>
        <taxon>Zingiberales</taxon>
        <taxon>Musaceae</taxon>
        <taxon>Musa</taxon>
    </lineage>
</organism>
<evidence type="ECO:0000313" key="2">
    <source>
        <dbReference type="EMBL" id="CAG1865587.1"/>
    </source>
</evidence>
<feature type="compositionally biased region" description="Acidic residues" evidence="1">
    <location>
        <begin position="181"/>
        <end position="191"/>
    </location>
</feature>
<dbReference type="AlphaFoldDB" id="A0A8D7FTU1"/>
<proteinExistence type="predicted"/>
<protein>
    <submittedName>
        <fullName evidence="2">(wild Malaysian banana) hypothetical protein</fullName>
    </submittedName>
</protein>
<sequence length="191" mass="19301">MIVGFFARYTSSAKKRYDLQSYGAEVLQVLLPASHGRRVRQPGVLAEQDAAHVGVLGGRAHVDEGVVVGLGGQRVERPLQRLAGVGVLGGAGPEDGDEGRVGGVVGESGGEGRGVGGVGDGDVDGYGGEALDVGLAAVGVGPEGTDAQVVVRRLIACLLNKAGRSSATGGSAGKGEGEKREEEEEEEDQEG</sequence>
<feature type="region of interest" description="Disordered" evidence="1">
    <location>
        <begin position="164"/>
        <end position="191"/>
    </location>
</feature>
<evidence type="ECO:0000256" key="1">
    <source>
        <dbReference type="SAM" id="MobiDB-lite"/>
    </source>
</evidence>